<comment type="caution">
    <text evidence="1">The sequence shown here is derived from an EMBL/GenBank/DDBJ whole genome shotgun (WGS) entry which is preliminary data.</text>
</comment>
<dbReference type="Proteomes" id="UP001139408">
    <property type="component" value="Unassembled WGS sequence"/>
</dbReference>
<keyword evidence="2" id="KW-1185">Reference proteome</keyword>
<organism evidence="1 2">
    <name type="scientific">Shewanella algicola</name>
    <dbReference type="NCBI Taxonomy" id="640633"/>
    <lineage>
        <taxon>Bacteria</taxon>
        <taxon>Pseudomonadati</taxon>
        <taxon>Pseudomonadota</taxon>
        <taxon>Gammaproteobacteria</taxon>
        <taxon>Alteromonadales</taxon>
        <taxon>Shewanellaceae</taxon>
        <taxon>Shewanella</taxon>
    </lineage>
</organism>
<evidence type="ECO:0008006" key="3">
    <source>
        <dbReference type="Google" id="ProtNLM"/>
    </source>
</evidence>
<protein>
    <recommendedName>
        <fullName evidence="3">Abortive infection protein-like C-terminal domain-containing protein</fullName>
    </recommendedName>
</protein>
<accession>A0A9X1Z785</accession>
<dbReference type="AlphaFoldDB" id="A0A9X1Z785"/>
<reference evidence="1" key="1">
    <citation type="submission" date="2022-01" db="EMBL/GenBank/DDBJ databases">
        <title>Whole genome-based taxonomy of the Shewanellaceae.</title>
        <authorList>
            <person name="Martin-Rodriguez A.J."/>
        </authorList>
    </citation>
    <scope>NUCLEOTIDE SEQUENCE</scope>
    <source>
        <strain evidence="1">DSM 23803</strain>
    </source>
</reference>
<evidence type="ECO:0000313" key="2">
    <source>
        <dbReference type="Proteomes" id="UP001139408"/>
    </source>
</evidence>
<sequence>MQWISAYSRLFSMLDKTGSPAYHSGSDFIKVVQQFDRGLPGYSLYIEERNRLKQSTTRRDFYWDILQHLDESTRFEVFRAFIDIVEPHFPTEAQDLRAYMFGYGNPVPKATIPNHQWSSDKLNSTLSKIDNAIDTANYNNAMTLAYTCLEGLYKSYVQKHVPASSNVTDLMPLSKLVRTDIDSKLSAVGSYPAQMLTSISTLTSAIANSRNSFSDSHFDHDANKWLAIYSRDLVNSIGRLLLHFL</sequence>
<name>A0A9X1Z785_9GAMM</name>
<dbReference type="RefSeq" id="WP_188925193.1">
    <property type="nucleotide sequence ID" value="NZ_BMQI01000020.1"/>
</dbReference>
<evidence type="ECO:0000313" key="1">
    <source>
        <dbReference type="EMBL" id="MCL1107671.1"/>
    </source>
</evidence>
<proteinExistence type="predicted"/>
<gene>
    <name evidence="1" type="ORF">L2749_20935</name>
</gene>
<dbReference type="EMBL" id="JAKILJ010000076">
    <property type="protein sequence ID" value="MCL1107671.1"/>
    <property type="molecule type" value="Genomic_DNA"/>
</dbReference>